<evidence type="ECO:0000313" key="1">
    <source>
        <dbReference type="EMBL" id="CAJ1946939.1"/>
    </source>
</evidence>
<gene>
    <name evidence="1" type="ORF">CYCCA115_LOCUS10907</name>
</gene>
<keyword evidence="2" id="KW-1185">Reference proteome</keyword>
<evidence type="ECO:0000313" key="2">
    <source>
        <dbReference type="Proteomes" id="UP001295423"/>
    </source>
</evidence>
<protein>
    <submittedName>
        <fullName evidence="1">Uncharacterized protein</fullName>
    </submittedName>
</protein>
<accession>A0AAD2FN63</accession>
<dbReference type="Proteomes" id="UP001295423">
    <property type="component" value="Unassembled WGS sequence"/>
</dbReference>
<name>A0AAD2FN63_9STRA</name>
<dbReference type="AlphaFoldDB" id="A0AAD2FN63"/>
<comment type="caution">
    <text evidence="1">The sequence shown here is derived from an EMBL/GenBank/DDBJ whole genome shotgun (WGS) entry which is preliminary data.</text>
</comment>
<proteinExistence type="predicted"/>
<reference evidence="1" key="1">
    <citation type="submission" date="2023-08" db="EMBL/GenBank/DDBJ databases">
        <authorList>
            <person name="Audoor S."/>
            <person name="Bilcke G."/>
        </authorList>
    </citation>
    <scope>NUCLEOTIDE SEQUENCE</scope>
</reference>
<organism evidence="1 2">
    <name type="scientific">Cylindrotheca closterium</name>
    <dbReference type="NCBI Taxonomy" id="2856"/>
    <lineage>
        <taxon>Eukaryota</taxon>
        <taxon>Sar</taxon>
        <taxon>Stramenopiles</taxon>
        <taxon>Ochrophyta</taxon>
        <taxon>Bacillariophyta</taxon>
        <taxon>Bacillariophyceae</taxon>
        <taxon>Bacillariophycidae</taxon>
        <taxon>Bacillariales</taxon>
        <taxon>Bacillariaceae</taxon>
        <taxon>Cylindrotheca</taxon>
    </lineage>
</organism>
<dbReference type="EMBL" id="CAKOGP040001719">
    <property type="protein sequence ID" value="CAJ1946939.1"/>
    <property type="molecule type" value="Genomic_DNA"/>
</dbReference>
<sequence length="369" mass="40832">MKPMVHKAKHCPKAKTSSSLRVSAYTNAMKEYENFENTASKGGRRNISTKEQKLKSMTRKCFKEKKLNNEKETRVYFCGTKDKTLPGMPTDKSAGHSVLEFFRGCIVGAKQGTDDNNGTVITSANDEFIALLPSKQNRASLFNKEKTKPVFATLLGMDKLGTKRGFDKTAVQSSGKCIYSCSGPKCIRNARGIYDKSIALDDEVRDEVFRIITQAEQVLSGSISSKYVYCHKTMKKKLGVPGFCGRYKTGVLGETTIFPNLALGRNVYLPVHCDKDCFLSVTSVSDSTESSAGDILAYFCFPYAGFAVALRHGDCLIFDPTEPHCILSKAVSRDIYCTSFYCKSALIGGNDNSKKLTAEQMTFVEQEYP</sequence>